<dbReference type="SMART" id="SM00328">
    <property type="entry name" value="BPI1"/>
    <property type="match status" value="1"/>
</dbReference>
<dbReference type="PANTHER" id="PTHR10504">
    <property type="entry name" value="BACTERICIDAL PERMEABILITY-INCREASING BPI PROTEIN-RELATED"/>
    <property type="match status" value="1"/>
</dbReference>
<keyword evidence="3" id="KW-0044">Antibiotic</keyword>
<evidence type="ECO:0000256" key="2">
    <source>
        <dbReference type="ARBA" id="ARBA00023157"/>
    </source>
</evidence>
<feature type="transmembrane region" description="Helical" evidence="4">
    <location>
        <begin position="406"/>
        <end position="431"/>
    </location>
</feature>
<evidence type="ECO:0000256" key="3">
    <source>
        <dbReference type="RuleBase" id="RU369039"/>
    </source>
</evidence>
<dbReference type="InterPro" id="IPR017942">
    <property type="entry name" value="Lipid-bd_serum_glycop_N"/>
</dbReference>
<keyword evidence="2 3" id="KW-1015">Disulfide bond</keyword>
<name>A0A669E9U7_ORENI</name>
<comment type="function">
    <text evidence="3">The cytotoxic action of BPI is limited to many species of Gram-negative bacteria; this specificity may be explained by a strong affinity of the very basic N-terminal half for the negatively charged lipopolysaccharides that are unique to the Gram-negative bacterial outer envelope.</text>
</comment>
<evidence type="ECO:0000313" key="7">
    <source>
        <dbReference type="Ensembl" id="ENSONIP00000069835.1"/>
    </source>
</evidence>
<dbReference type="AlphaFoldDB" id="A0A669E9U7"/>
<comment type="subcellular location">
    <subcellularLocation>
        <location evidence="3">Secreted</location>
    </subcellularLocation>
</comment>
<dbReference type="InParanoid" id="A0A669E9U7"/>
<dbReference type="GO" id="GO:0050829">
    <property type="term" value="P:defense response to Gram-negative bacterium"/>
    <property type="evidence" value="ECO:0007669"/>
    <property type="project" value="UniProtKB-UniRule"/>
</dbReference>
<reference evidence="7" key="3">
    <citation type="submission" date="2025-09" db="UniProtKB">
        <authorList>
            <consortium name="Ensembl"/>
        </authorList>
    </citation>
    <scope>IDENTIFICATION</scope>
</reference>
<dbReference type="PANTHER" id="PTHR10504:SF131">
    <property type="entry name" value="BPI2 DOMAIN-CONTAINING PROTEIN"/>
    <property type="match status" value="1"/>
</dbReference>
<evidence type="ECO:0000256" key="4">
    <source>
        <dbReference type="SAM" id="Phobius"/>
    </source>
</evidence>
<reference evidence="7" key="2">
    <citation type="submission" date="2025-08" db="UniProtKB">
        <authorList>
            <consortium name="Ensembl"/>
        </authorList>
    </citation>
    <scope>IDENTIFICATION</scope>
</reference>
<keyword evidence="3" id="KW-0929">Antimicrobial</keyword>
<dbReference type="GO" id="GO:0005615">
    <property type="term" value="C:extracellular space"/>
    <property type="evidence" value="ECO:0007669"/>
    <property type="project" value="UniProtKB-UniRule"/>
</dbReference>
<comment type="similarity">
    <text evidence="1">Belongs to the BPI/LBP/Plunc superfamily. BPI/LBP family.</text>
</comment>
<sequence length="483" mass="54151">MKSCVLFFFFFYLASPISSITAPPPPGIKLQIRENAKDVLKDLGLMYLKGLVNKQFPIDDICLPIKSVNLTDLQVDPAKVDFKFQENIGVQIEIKDMNFSLEIQREAKVPFTQIKIIEGTTTLTAEGVTATITVRMNQNPQGHLNVEIPRDNCTIKADTIRTTSSGLTGFLLDSLQYFRLYLYLFNDKICPALQPMINNKLKDLPMMSTVYEDHQLDLDYSLSSDIEVTSSSLDISFKGLLSVHGKAVDPGSIRPGREPVFTETNKMVYVGISEFFFNGAAMAIYKSGPFEFNVPEMEGLLVGLGQKIMEIKPGPWTAELIEAPIIEISNDDLSATAYFKAQRKAKLNGFLMTCRFKMDIEFKERLLIMNIQEPKCKEKAGKIKGKFLVRRQCSNRFTSISLYQQIFIIIIIIIIITCVSLFVQAFLVNVFHERITKSLVKEIPIPLPAELSLINATNQFEEGYLVVGGSLTFNPQNSSNAGG</sequence>
<dbReference type="Gene3D" id="3.15.10.10">
    <property type="entry name" value="Bactericidal permeability-increasing protein, domain 1"/>
    <property type="match status" value="1"/>
</dbReference>
<keyword evidence="4" id="KW-0472">Membrane</keyword>
<comment type="subunit">
    <text evidence="3">Monomer. Homodimer; disulfide-linked.</text>
</comment>
<evidence type="ECO:0000313" key="8">
    <source>
        <dbReference type="Proteomes" id="UP000005207"/>
    </source>
</evidence>
<feature type="signal peptide" evidence="5">
    <location>
        <begin position="1"/>
        <end position="19"/>
    </location>
</feature>
<feature type="chain" id="PRO_5025530378" description="Bactericidal permeability-increasing protein" evidence="5">
    <location>
        <begin position="20"/>
        <end position="483"/>
    </location>
</feature>
<accession>A0A669E9U7</accession>
<dbReference type="Gene3D" id="3.15.20.10">
    <property type="entry name" value="Bactericidal permeability-increasing protein, domain 2"/>
    <property type="match status" value="1"/>
</dbReference>
<evidence type="ECO:0000256" key="5">
    <source>
        <dbReference type="SAM" id="SignalP"/>
    </source>
</evidence>
<keyword evidence="4" id="KW-1133">Transmembrane helix</keyword>
<reference evidence="8" key="1">
    <citation type="submission" date="2012-01" db="EMBL/GenBank/DDBJ databases">
        <title>The Genome Sequence of Oreochromis niloticus (Nile Tilapia).</title>
        <authorList>
            <consortium name="Broad Institute Genome Assembly Team"/>
            <consortium name="Broad Institute Sequencing Platform"/>
            <person name="Di Palma F."/>
            <person name="Johnson J."/>
            <person name="Lander E.S."/>
            <person name="Lindblad-Toh K."/>
        </authorList>
    </citation>
    <scope>NUCLEOTIDE SEQUENCE [LARGE SCALE GENOMIC DNA]</scope>
</reference>
<dbReference type="GO" id="GO:0008289">
    <property type="term" value="F:lipid binding"/>
    <property type="evidence" value="ECO:0007669"/>
    <property type="project" value="InterPro"/>
</dbReference>
<evidence type="ECO:0000259" key="6">
    <source>
        <dbReference type="SMART" id="SM00328"/>
    </source>
</evidence>
<dbReference type="Ensembl" id="ENSONIT00000069883.1">
    <property type="protein sequence ID" value="ENSONIP00000069835.1"/>
    <property type="gene ID" value="ENSONIG00000035700.1"/>
</dbReference>
<gene>
    <name evidence="7" type="primary">LOC102079944</name>
</gene>
<feature type="domain" description="Lipid-binding serum glycoprotein N-terminal" evidence="6">
    <location>
        <begin position="31"/>
        <end position="246"/>
    </location>
</feature>
<dbReference type="InterPro" id="IPR017943">
    <property type="entry name" value="Bactericidal_perm-incr_a/b_dom"/>
</dbReference>
<keyword evidence="8" id="KW-1185">Reference proteome</keyword>
<dbReference type="GeneTree" id="ENSGT00940000180276"/>
<dbReference type="InterPro" id="IPR001124">
    <property type="entry name" value="Lipid-bd_serum_glycop_C"/>
</dbReference>
<organism evidence="7 8">
    <name type="scientific">Oreochromis niloticus</name>
    <name type="common">Nile tilapia</name>
    <name type="synonym">Tilapia nilotica</name>
    <dbReference type="NCBI Taxonomy" id="8128"/>
    <lineage>
        <taxon>Eukaryota</taxon>
        <taxon>Metazoa</taxon>
        <taxon>Chordata</taxon>
        <taxon>Craniata</taxon>
        <taxon>Vertebrata</taxon>
        <taxon>Euteleostomi</taxon>
        <taxon>Actinopterygii</taxon>
        <taxon>Neopterygii</taxon>
        <taxon>Teleostei</taxon>
        <taxon>Neoteleostei</taxon>
        <taxon>Acanthomorphata</taxon>
        <taxon>Ovalentaria</taxon>
        <taxon>Cichlomorphae</taxon>
        <taxon>Cichliformes</taxon>
        <taxon>Cichlidae</taxon>
        <taxon>African cichlids</taxon>
        <taxon>Pseudocrenilabrinae</taxon>
        <taxon>Oreochromini</taxon>
        <taxon>Oreochromis</taxon>
    </lineage>
</organism>
<keyword evidence="3" id="KW-0391">Immunity</keyword>
<dbReference type="InterPro" id="IPR032942">
    <property type="entry name" value="BPI/LBP/Plunc"/>
</dbReference>
<keyword evidence="3 5" id="KW-0732">Signal</keyword>
<dbReference type="SUPFAM" id="SSF55394">
    <property type="entry name" value="Bactericidal permeability-increasing protein, BPI"/>
    <property type="match status" value="2"/>
</dbReference>
<comment type="domain">
    <text evidence="3">The N-terminal region may be exposed to the interior of the granule, whereas the C-terminal portion may be embedded in the membrane. During phagocytosis and degranulation, proteases may be released and activated and cleave BPI at the junction of the N- and C-terminal portions of the molecule, providing controlled release of the N-terminal antibacterial fragment when bacteria are ingested.</text>
</comment>
<dbReference type="Pfam" id="PF02886">
    <property type="entry name" value="LBP_BPI_CETP_C"/>
    <property type="match status" value="1"/>
</dbReference>
<dbReference type="GO" id="GO:0045087">
    <property type="term" value="P:innate immune response"/>
    <property type="evidence" value="ECO:0007669"/>
    <property type="project" value="UniProtKB-UniRule"/>
</dbReference>
<keyword evidence="4" id="KW-0812">Transmembrane</keyword>
<dbReference type="Proteomes" id="UP000005207">
    <property type="component" value="Linkage group LG3"/>
</dbReference>
<keyword evidence="3" id="KW-0325">Glycoprotein</keyword>
<keyword evidence="3" id="KW-0399">Innate immunity</keyword>
<protein>
    <recommendedName>
        <fullName evidence="3">Bactericidal permeability-increasing protein</fullName>
        <shortName evidence="3">BPI</shortName>
    </recommendedName>
</protein>
<keyword evidence="3" id="KW-0964">Secreted</keyword>
<evidence type="ECO:0000256" key="1">
    <source>
        <dbReference type="ARBA" id="ARBA00007292"/>
    </source>
</evidence>
<proteinExistence type="inferred from homology"/>
<comment type="domain">
    <text evidence="3">The N- and C-terminal barrels adopt an identical fold despite having only 13% of conserved residues.</text>
</comment>